<dbReference type="SUPFAM" id="SSF56112">
    <property type="entry name" value="Protein kinase-like (PK-like)"/>
    <property type="match status" value="2"/>
</dbReference>
<dbReference type="InterPro" id="IPR008271">
    <property type="entry name" value="Ser/Thr_kinase_AS"/>
</dbReference>
<dbReference type="PROSITE" id="PS50011">
    <property type="entry name" value="PROTEIN_KINASE_DOM"/>
    <property type="match status" value="2"/>
</dbReference>
<dbReference type="PANTHER" id="PTHR45707:SF50">
    <property type="entry name" value="VESICLE-ASSOCIATED PROTEIN 1-1"/>
    <property type="match status" value="1"/>
</dbReference>
<dbReference type="Gene3D" id="1.10.510.10">
    <property type="entry name" value="Transferase(Phosphotransferase) domain 1"/>
    <property type="match status" value="2"/>
</dbReference>
<organism evidence="4 5">
    <name type="scientific">Urochloa decumbens</name>
    <dbReference type="NCBI Taxonomy" id="240449"/>
    <lineage>
        <taxon>Eukaryota</taxon>
        <taxon>Viridiplantae</taxon>
        <taxon>Streptophyta</taxon>
        <taxon>Embryophyta</taxon>
        <taxon>Tracheophyta</taxon>
        <taxon>Spermatophyta</taxon>
        <taxon>Magnoliopsida</taxon>
        <taxon>Liliopsida</taxon>
        <taxon>Poales</taxon>
        <taxon>Poaceae</taxon>
        <taxon>PACMAD clade</taxon>
        <taxon>Panicoideae</taxon>
        <taxon>Panicodae</taxon>
        <taxon>Paniceae</taxon>
        <taxon>Melinidinae</taxon>
        <taxon>Urochloa</taxon>
    </lineage>
</organism>
<sequence>MLRRGLKRILGQAGRPEFSVGLTFEDFEEITTNFCVKQEIAQGPYGRFYWGWTTNKDEKRVCVMLLGADMARLDTDQLRQELDKLSKLNHPNIVQLIGYCCGKSSALCLEDLPNGSLHRHLSDALNGLEWRTRYRIIKGTCEASKYIHVGLEPPILHVLLEPRNIFLDKNMEPKLVALGLLQRMCGAYDRKYLAPEYGGTIVDLKKGYIFSLGVVMMEIMTGPMSYLRISDMAHPQFIDEVQENWRKRMQQTCSGSEVEFCCEQVKRCIIIALSCVDNDKHKRPSIMEIINKLNETERNIGQTEVVEWPDLQTSKLRDLSRFSLDIKEGHVWNREMHLSSADSSSSPIYGVNAARDTQQEQPVHERRYPSSYVAKLMGLEPTPPAQVHREIEKQLKKRGIQGPAKDLEALRLILRSMQTKGLLKINERDEASMPKLYDRNRNQGSQQMNNMNMRLNSKSNSMLMLEESDEESSFKSAIVSTQVLSNKVNSLVIAQRDSSDIPQLQTGSSTGRRKGPKLDRTAKKEHARSSPTRLPSPQSLASYDRISNGRNEDSSSKQKSNLVRTDVKDISQLKVLEHTVAGREPPSNLSLTLLQLITNSFSEELIIGRGGCGVVYKGILTNGIIAVKKLSNSHTFDDKMFHQEVKSMMMVNHRNAVRFLGYCSHTEEKAMKLEGTVIMAQIRERLLCFEYIGNGSLDNHLTDELRGLEWHTRYQIIHGICEGLHHLHKEKRIIHMDLKPANILLDDHMVPKITDFGLSRLDDKSQTTSAQRLLSLGYCAPEYLHHGKRSAKSDIYSLGVIILELVTGSKQMPCTTKVLRRWKHRWNKSTKDVQPGYKQVAKCLDFARRCIQMDPADRPNIWDVISDLNEMDSSDVHIIDVTECLELGDMLGIEPLEIHLAFEPNKQISSSVELTNDTDDYFAFRITTTSLRPYCIDTDKDILPLPPRSKCSITITLQALEKAPPRNQCRDEFSVQSTRVDRSLTVTELTGDLFGEHSGKVVDDVNLVIVLDAPPPFPGD</sequence>
<feature type="compositionally biased region" description="Basic and acidic residues" evidence="1">
    <location>
        <begin position="516"/>
        <end position="528"/>
    </location>
</feature>
<proteinExistence type="predicted"/>
<feature type="compositionally biased region" description="Polar residues" evidence="1">
    <location>
        <begin position="529"/>
        <end position="541"/>
    </location>
</feature>
<dbReference type="InterPro" id="IPR013783">
    <property type="entry name" value="Ig-like_fold"/>
</dbReference>
<dbReference type="PANTHER" id="PTHR45707">
    <property type="entry name" value="C2 CALCIUM/LIPID-BINDING PLANT PHOSPHORIBOSYLTRANSFERASE FAMILY PROTEIN"/>
    <property type="match status" value="1"/>
</dbReference>
<protein>
    <recommendedName>
        <fullName evidence="6">Protein kinase domain-containing protein</fullName>
    </recommendedName>
</protein>
<dbReference type="InterPro" id="IPR001245">
    <property type="entry name" value="Ser-Thr/Tyr_kinase_cat_dom"/>
</dbReference>
<evidence type="ECO:0000259" key="3">
    <source>
        <dbReference type="PROSITE" id="PS50202"/>
    </source>
</evidence>
<dbReference type="InterPro" id="IPR000535">
    <property type="entry name" value="MSP_dom"/>
</dbReference>
<dbReference type="Pfam" id="PF00069">
    <property type="entry name" value="Pkinase"/>
    <property type="match status" value="1"/>
</dbReference>
<feature type="domain" description="Protein kinase" evidence="2">
    <location>
        <begin position="34"/>
        <end position="297"/>
    </location>
</feature>
<dbReference type="PROSITE" id="PS50202">
    <property type="entry name" value="MSP"/>
    <property type="match status" value="1"/>
</dbReference>
<dbReference type="SMART" id="SM00220">
    <property type="entry name" value="S_TKc"/>
    <property type="match status" value="1"/>
</dbReference>
<dbReference type="InterPro" id="IPR000719">
    <property type="entry name" value="Prot_kinase_dom"/>
</dbReference>
<keyword evidence="5" id="KW-1185">Reference proteome</keyword>
<dbReference type="AlphaFoldDB" id="A0ABC8VYB3"/>
<dbReference type="FunFam" id="1.10.510.10:FF:000870">
    <property type="entry name" value="OSJNBa0016N04.16-like protein"/>
    <property type="match status" value="1"/>
</dbReference>
<dbReference type="Pfam" id="PF07714">
    <property type="entry name" value="PK_Tyr_Ser-Thr"/>
    <property type="match status" value="1"/>
</dbReference>
<feature type="domain" description="Protein kinase" evidence="2">
    <location>
        <begin position="601"/>
        <end position="871"/>
    </location>
</feature>
<feature type="compositionally biased region" description="Polar residues" evidence="1">
    <location>
        <begin position="500"/>
        <end position="510"/>
    </location>
</feature>
<dbReference type="Pfam" id="PF00635">
    <property type="entry name" value="Motile_Sperm"/>
    <property type="match status" value="1"/>
</dbReference>
<gene>
    <name evidence="4" type="ORF">URODEC1_LOCUS8147</name>
</gene>
<accession>A0ABC8VYB3</accession>
<feature type="region of interest" description="Disordered" evidence="1">
    <location>
        <begin position="499"/>
        <end position="563"/>
    </location>
</feature>
<feature type="domain" description="MSP" evidence="3">
    <location>
        <begin position="890"/>
        <end position="1012"/>
    </location>
</feature>
<dbReference type="InterPro" id="IPR011009">
    <property type="entry name" value="Kinase-like_dom_sf"/>
</dbReference>
<evidence type="ECO:0000259" key="2">
    <source>
        <dbReference type="PROSITE" id="PS50011"/>
    </source>
</evidence>
<dbReference type="InterPro" id="IPR008962">
    <property type="entry name" value="PapD-like_sf"/>
</dbReference>
<evidence type="ECO:0000313" key="4">
    <source>
        <dbReference type="EMBL" id="CAL4899286.1"/>
    </source>
</evidence>
<dbReference type="EMBL" id="OZ075121">
    <property type="protein sequence ID" value="CAL4899286.1"/>
    <property type="molecule type" value="Genomic_DNA"/>
</dbReference>
<reference evidence="4" key="1">
    <citation type="submission" date="2024-10" db="EMBL/GenBank/DDBJ databases">
        <authorList>
            <person name="Ryan C."/>
        </authorList>
    </citation>
    <scope>NUCLEOTIDE SEQUENCE [LARGE SCALE GENOMIC DNA]</scope>
</reference>
<dbReference type="PROSITE" id="PS00108">
    <property type="entry name" value="PROTEIN_KINASE_ST"/>
    <property type="match status" value="1"/>
</dbReference>
<dbReference type="Gene3D" id="2.60.40.10">
    <property type="entry name" value="Immunoglobulins"/>
    <property type="match status" value="1"/>
</dbReference>
<evidence type="ECO:0008006" key="6">
    <source>
        <dbReference type="Google" id="ProtNLM"/>
    </source>
</evidence>
<dbReference type="Proteomes" id="UP001497457">
    <property type="component" value="Chromosome 11b"/>
</dbReference>
<name>A0ABC8VYB3_9POAL</name>
<dbReference type="SUPFAM" id="SSF49354">
    <property type="entry name" value="PapD-like"/>
    <property type="match status" value="1"/>
</dbReference>
<evidence type="ECO:0000256" key="1">
    <source>
        <dbReference type="SAM" id="MobiDB-lite"/>
    </source>
</evidence>
<evidence type="ECO:0000313" key="5">
    <source>
        <dbReference type="Proteomes" id="UP001497457"/>
    </source>
</evidence>
<dbReference type="Gene3D" id="3.30.200.20">
    <property type="entry name" value="Phosphorylase Kinase, domain 1"/>
    <property type="match status" value="2"/>
</dbReference>